<accession>A0A517VAM7</accession>
<keyword evidence="3" id="KW-1185">Reference proteome</keyword>
<evidence type="ECO:0000313" key="2">
    <source>
        <dbReference type="EMBL" id="QDT90064.1"/>
    </source>
</evidence>
<feature type="transmembrane region" description="Helical" evidence="1">
    <location>
        <begin position="57"/>
        <end position="83"/>
    </location>
</feature>
<dbReference type="AlphaFoldDB" id="A0A517VAM7"/>
<dbReference type="Proteomes" id="UP000316855">
    <property type="component" value="Chromosome"/>
</dbReference>
<reference evidence="2 3" key="1">
    <citation type="submission" date="2019-02" db="EMBL/GenBank/DDBJ databases">
        <title>Deep-cultivation of Planctomycetes and their phenomic and genomic characterization uncovers novel biology.</title>
        <authorList>
            <person name="Wiegand S."/>
            <person name="Jogler M."/>
            <person name="Boedeker C."/>
            <person name="Pinto D."/>
            <person name="Vollmers J."/>
            <person name="Rivas-Marin E."/>
            <person name="Kohn T."/>
            <person name="Peeters S.H."/>
            <person name="Heuer A."/>
            <person name="Rast P."/>
            <person name="Oberbeckmann S."/>
            <person name="Bunk B."/>
            <person name="Jeske O."/>
            <person name="Meyerdierks A."/>
            <person name="Storesund J.E."/>
            <person name="Kallscheuer N."/>
            <person name="Luecker S."/>
            <person name="Lage O.M."/>
            <person name="Pohl T."/>
            <person name="Merkel B.J."/>
            <person name="Hornburger P."/>
            <person name="Mueller R.-W."/>
            <person name="Bruemmer F."/>
            <person name="Labrenz M."/>
            <person name="Spormann A.M."/>
            <person name="Op den Camp H."/>
            <person name="Overmann J."/>
            <person name="Amann R."/>
            <person name="Jetten M.S.M."/>
            <person name="Mascher T."/>
            <person name="Medema M.H."/>
            <person name="Devos D.P."/>
            <person name="Kaster A.-K."/>
            <person name="Ovreas L."/>
            <person name="Rohde M."/>
            <person name="Galperin M.Y."/>
            <person name="Jogler C."/>
        </authorList>
    </citation>
    <scope>NUCLEOTIDE SEQUENCE [LARGE SCALE GENOMIC DNA]</scope>
    <source>
        <strain evidence="2 3">Pan161</strain>
    </source>
</reference>
<dbReference type="KEGG" id="gax:Pan161_17090"/>
<keyword evidence="1" id="KW-1133">Transmembrane helix</keyword>
<sequence length="174" mass="19271">MLQKVMVYIAMLFFAALIAGLYGMIHDQISYTVSPEYFTRFKFQQFGLPWGEQSQRLGAAVVGFMATWWMGVLVSLPLGLFSFRFPTPDMMARKLAIAFLIVILVALLTGLLGLGIAMIVINAETIDGSLRLVRPNVQDPIQFVRVGFMHNASYLGGLLGLIAGIIYLCRTSTQ</sequence>
<evidence type="ECO:0008006" key="4">
    <source>
        <dbReference type="Google" id="ProtNLM"/>
    </source>
</evidence>
<dbReference type="EMBL" id="CP036343">
    <property type="protein sequence ID" value="QDT90064.1"/>
    <property type="molecule type" value="Genomic_DNA"/>
</dbReference>
<feature type="transmembrane region" description="Helical" evidence="1">
    <location>
        <begin position="7"/>
        <end position="25"/>
    </location>
</feature>
<protein>
    <recommendedName>
        <fullName evidence="4">Signal peptide-containing protein</fullName>
    </recommendedName>
</protein>
<gene>
    <name evidence="2" type="ORF">Pan161_17090</name>
</gene>
<keyword evidence="1" id="KW-0812">Transmembrane</keyword>
<name>A0A517VAM7_9PLAN</name>
<feature type="transmembrane region" description="Helical" evidence="1">
    <location>
        <begin position="152"/>
        <end position="169"/>
    </location>
</feature>
<evidence type="ECO:0000256" key="1">
    <source>
        <dbReference type="SAM" id="Phobius"/>
    </source>
</evidence>
<keyword evidence="1" id="KW-0472">Membrane</keyword>
<evidence type="ECO:0000313" key="3">
    <source>
        <dbReference type="Proteomes" id="UP000316855"/>
    </source>
</evidence>
<proteinExistence type="predicted"/>
<feature type="transmembrane region" description="Helical" evidence="1">
    <location>
        <begin position="95"/>
        <end position="121"/>
    </location>
</feature>
<organism evidence="2 3">
    <name type="scientific">Gimesia algae</name>
    <dbReference type="NCBI Taxonomy" id="2527971"/>
    <lineage>
        <taxon>Bacteria</taxon>
        <taxon>Pseudomonadati</taxon>
        <taxon>Planctomycetota</taxon>
        <taxon>Planctomycetia</taxon>
        <taxon>Planctomycetales</taxon>
        <taxon>Planctomycetaceae</taxon>
        <taxon>Gimesia</taxon>
    </lineage>
</organism>
<dbReference type="OrthoDB" id="678065at2"/>